<dbReference type="AlphaFoldDB" id="A0A392UCN4"/>
<evidence type="ECO:0000313" key="1">
    <source>
        <dbReference type="EMBL" id="MCI71281.1"/>
    </source>
</evidence>
<evidence type="ECO:0000313" key="2">
    <source>
        <dbReference type="Proteomes" id="UP000265520"/>
    </source>
</evidence>
<dbReference type="GO" id="GO:0003964">
    <property type="term" value="F:RNA-directed DNA polymerase activity"/>
    <property type="evidence" value="ECO:0007669"/>
    <property type="project" value="UniProtKB-KW"/>
</dbReference>
<sequence length="67" mass="7290">MFVLVNGIPMIETNIHRDLKQGDPLVPFLLMAEGFSGLMRNLVSKESVSGVPSWFFGGGGVTYSICK</sequence>
<name>A0A392UCN4_9FABA</name>
<reference evidence="1 2" key="1">
    <citation type="journal article" date="2018" name="Front. Plant Sci.">
        <title>Red Clover (Trifolium pratense) and Zigzag Clover (T. medium) - A Picture of Genomic Similarities and Differences.</title>
        <authorList>
            <person name="Dluhosova J."/>
            <person name="Istvanek J."/>
            <person name="Nedelnik J."/>
            <person name="Repkova J."/>
        </authorList>
    </citation>
    <scope>NUCLEOTIDE SEQUENCE [LARGE SCALE GENOMIC DNA]</scope>
    <source>
        <strain evidence="2">cv. 10/8</strain>
        <tissue evidence="1">Leaf</tissue>
    </source>
</reference>
<organism evidence="1 2">
    <name type="scientific">Trifolium medium</name>
    <dbReference type="NCBI Taxonomy" id="97028"/>
    <lineage>
        <taxon>Eukaryota</taxon>
        <taxon>Viridiplantae</taxon>
        <taxon>Streptophyta</taxon>
        <taxon>Embryophyta</taxon>
        <taxon>Tracheophyta</taxon>
        <taxon>Spermatophyta</taxon>
        <taxon>Magnoliopsida</taxon>
        <taxon>eudicotyledons</taxon>
        <taxon>Gunneridae</taxon>
        <taxon>Pentapetalae</taxon>
        <taxon>rosids</taxon>
        <taxon>fabids</taxon>
        <taxon>Fabales</taxon>
        <taxon>Fabaceae</taxon>
        <taxon>Papilionoideae</taxon>
        <taxon>50 kb inversion clade</taxon>
        <taxon>NPAAA clade</taxon>
        <taxon>Hologalegina</taxon>
        <taxon>IRL clade</taxon>
        <taxon>Trifolieae</taxon>
        <taxon>Trifolium</taxon>
    </lineage>
</organism>
<keyword evidence="1" id="KW-0808">Transferase</keyword>
<keyword evidence="2" id="KW-1185">Reference proteome</keyword>
<dbReference type="Proteomes" id="UP000265520">
    <property type="component" value="Unassembled WGS sequence"/>
</dbReference>
<dbReference type="EMBL" id="LXQA010793204">
    <property type="protein sequence ID" value="MCI71281.1"/>
    <property type="molecule type" value="Genomic_DNA"/>
</dbReference>
<proteinExistence type="predicted"/>
<accession>A0A392UCN4</accession>
<keyword evidence="1" id="KW-0548">Nucleotidyltransferase</keyword>
<comment type="caution">
    <text evidence="1">The sequence shown here is derived from an EMBL/GenBank/DDBJ whole genome shotgun (WGS) entry which is preliminary data.</text>
</comment>
<keyword evidence="1" id="KW-0695">RNA-directed DNA polymerase</keyword>
<protein>
    <submittedName>
        <fullName evidence="1">Putative non-LTR retroelement reverse transcriptase</fullName>
    </submittedName>
</protein>